<comment type="caution">
    <text evidence="2">The sequence shown here is derived from an EMBL/GenBank/DDBJ whole genome shotgun (WGS) entry which is preliminary data.</text>
</comment>
<feature type="non-terminal residue" evidence="2">
    <location>
        <position position="1"/>
    </location>
</feature>
<gene>
    <name evidence="2" type="ORF">LCGC14_0799550</name>
</gene>
<protein>
    <recommendedName>
        <fullName evidence="3">Type IV conjugative transfer system protein TraV</fullName>
    </recommendedName>
</protein>
<dbReference type="Pfam" id="PF09676">
    <property type="entry name" value="TraV"/>
    <property type="match status" value="1"/>
</dbReference>
<dbReference type="EMBL" id="LAZR01002146">
    <property type="protein sequence ID" value="KKN33848.1"/>
    <property type="molecule type" value="Genomic_DNA"/>
</dbReference>
<evidence type="ECO:0000256" key="1">
    <source>
        <dbReference type="SAM" id="MobiDB-lite"/>
    </source>
</evidence>
<feature type="region of interest" description="Disordered" evidence="1">
    <location>
        <begin position="121"/>
        <end position="161"/>
    </location>
</feature>
<feature type="region of interest" description="Disordered" evidence="1">
    <location>
        <begin position="30"/>
        <end position="80"/>
    </location>
</feature>
<dbReference type="InterPro" id="IPR014118">
    <property type="entry name" value="T4SS_TraV"/>
</dbReference>
<evidence type="ECO:0008006" key="3">
    <source>
        <dbReference type="Google" id="ProtNLM"/>
    </source>
</evidence>
<feature type="compositionally biased region" description="Polar residues" evidence="1">
    <location>
        <begin position="123"/>
        <end position="136"/>
    </location>
</feature>
<dbReference type="AlphaFoldDB" id="A0A0F9SX80"/>
<name>A0A0F9SX80_9ZZZZ</name>
<reference evidence="2" key="1">
    <citation type="journal article" date="2015" name="Nature">
        <title>Complex archaea that bridge the gap between prokaryotes and eukaryotes.</title>
        <authorList>
            <person name="Spang A."/>
            <person name="Saw J.H."/>
            <person name="Jorgensen S.L."/>
            <person name="Zaremba-Niedzwiedzka K."/>
            <person name="Martijn J."/>
            <person name="Lind A.E."/>
            <person name="van Eijk R."/>
            <person name="Schleper C."/>
            <person name="Guy L."/>
            <person name="Ettema T.J."/>
        </authorList>
    </citation>
    <scope>NUCLEOTIDE SEQUENCE</scope>
</reference>
<organism evidence="2">
    <name type="scientific">marine sediment metagenome</name>
    <dbReference type="NCBI Taxonomy" id="412755"/>
    <lineage>
        <taxon>unclassified sequences</taxon>
        <taxon>metagenomes</taxon>
        <taxon>ecological metagenomes</taxon>
    </lineage>
</organism>
<accession>A0A0F9SX80</accession>
<sequence length="161" mass="17641">FSVGESEYSCSGIPEGVRCMSARDVYELTNNGNVPRSVDEEGNPVPAAGEPSGSADGESQTRVIEDRYVAPSTPSKPVPIRTPATVMRVLITPWEDTDGNLNISNYVYTEIEPRRWAYDNQARPESQAIQPLQMIQKQDPRESGSSTDSGPRTEFFSGPSE</sequence>
<evidence type="ECO:0000313" key="2">
    <source>
        <dbReference type="EMBL" id="KKN33848.1"/>
    </source>
</evidence>
<proteinExistence type="predicted"/>